<evidence type="ECO:0008006" key="4">
    <source>
        <dbReference type="Google" id="ProtNLM"/>
    </source>
</evidence>
<reference evidence="2 3" key="1">
    <citation type="submission" date="2016-08" db="EMBL/GenBank/DDBJ databases">
        <title>Novel Firmicute Genomes.</title>
        <authorList>
            <person name="Poppleton D.I."/>
            <person name="Gribaldo S."/>
        </authorList>
    </citation>
    <scope>NUCLEOTIDE SEQUENCE [LARGE SCALE GENOMIC DNA]</scope>
    <source>
        <strain evidence="2 3">RAOx-1</strain>
    </source>
</reference>
<keyword evidence="3" id="KW-1185">Reference proteome</keyword>
<dbReference type="RefSeq" id="WP_120187928.1">
    <property type="nucleotide sequence ID" value="NZ_MCHY01000001.1"/>
</dbReference>
<dbReference type="InterPro" id="IPR021354">
    <property type="entry name" value="DUF2975"/>
</dbReference>
<dbReference type="EMBL" id="MCHY01000001">
    <property type="protein sequence ID" value="RKD27106.1"/>
    <property type="molecule type" value="Genomic_DNA"/>
</dbReference>
<keyword evidence="1" id="KW-0812">Transmembrane</keyword>
<feature type="transmembrane region" description="Helical" evidence="1">
    <location>
        <begin position="117"/>
        <end position="140"/>
    </location>
</feature>
<feature type="transmembrane region" description="Helical" evidence="1">
    <location>
        <begin position="91"/>
        <end position="111"/>
    </location>
</feature>
<keyword evidence="1" id="KW-1133">Transmembrane helix</keyword>
<evidence type="ECO:0000313" key="3">
    <source>
        <dbReference type="Proteomes" id="UP000284219"/>
    </source>
</evidence>
<protein>
    <recommendedName>
        <fullName evidence="4">DUF2975 domain-containing protein</fullName>
    </recommendedName>
</protein>
<dbReference type="Pfam" id="PF11188">
    <property type="entry name" value="DUF2975"/>
    <property type="match status" value="1"/>
</dbReference>
<dbReference type="AlphaFoldDB" id="A0A419SRC9"/>
<organism evidence="2 3">
    <name type="scientific">Ammoniphilus oxalaticus</name>
    <dbReference type="NCBI Taxonomy" id="66863"/>
    <lineage>
        <taxon>Bacteria</taxon>
        <taxon>Bacillati</taxon>
        <taxon>Bacillota</taxon>
        <taxon>Bacilli</taxon>
        <taxon>Bacillales</taxon>
        <taxon>Paenibacillaceae</taxon>
        <taxon>Aneurinibacillus group</taxon>
        <taxon>Ammoniphilus</taxon>
    </lineage>
</organism>
<proteinExistence type="predicted"/>
<gene>
    <name evidence="2" type="ORF">BEP19_00605</name>
</gene>
<keyword evidence="1" id="KW-0472">Membrane</keyword>
<comment type="caution">
    <text evidence="2">The sequence shown here is derived from an EMBL/GenBank/DDBJ whole genome shotgun (WGS) entry which is preliminary data.</text>
</comment>
<sequence>MKRGTITFLKLAVFIIWIAVLTMCIYWLPWLGRTTVEMYPGYAHLRLPILFGLYVTVIPFTIALYQAFKLLNYIESKNAFSDLAIVSLRSIKNCAIIISALYIVGVVFLIIENAMHPGVAMIGFSILFASLTISFFAAVLQELLRSAFEIKTENDLTI</sequence>
<evidence type="ECO:0000313" key="2">
    <source>
        <dbReference type="EMBL" id="RKD27106.1"/>
    </source>
</evidence>
<accession>A0A419SRC9</accession>
<name>A0A419SRC9_9BACL</name>
<dbReference type="Proteomes" id="UP000284219">
    <property type="component" value="Unassembled WGS sequence"/>
</dbReference>
<feature type="transmembrane region" description="Helical" evidence="1">
    <location>
        <begin position="7"/>
        <end position="29"/>
    </location>
</feature>
<dbReference type="OrthoDB" id="1100174at2"/>
<evidence type="ECO:0000256" key="1">
    <source>
        <dbReference type="SAM" id="Phobius"/>
    </source>
</evidence>
<feature type="transmembrane region" description="Helical" evidence="1">
    <location>
        <begin position="49"/>
        <end position="71"/>
    </location>
</feature>